<dbReference type="OrthoDB" id="5287961at2"/>
<keyword evidence="4" id="KW-1133">Transmembrane helix</keyword>
<keyword evidence="2" id="KW-0802">TPR repeat</keyword>
<keyword evidence="7" id="KW-1185">Reference proteome</keyword>
<dbReference type="AlphaFoldDB" id="A0A518HDK7"/>
<dbReference type="PANTHER" id="PTHR16026:SF0">
    <property type="entry name" value="CARTILAGE ACIDIC PROTEIN 1"/>
    <property type="match status" value="1"/>
</dbReference>
<dbReference type="InterPro" id="IPR027039">
    <property type="entry name" value="Crtac1"/>
</dbReference>
<feature type="domain" description="ASPIC/UnbV" evidence="5">
    <location>
        <begin position="895"/>
        <end position="959"/>
    </location>
</feature>
<evidence type="ECO:0000256" key="1">
    <source>
        <dbReference type="ARBA" id="ARBA00022729"/>
    </source>
</evidence>
<evidence type="ECO:0000313" key="7">
    <source>
        <dbReference type="Proteomes" id="UP000317835"/>
    </source>
</evidence>
<dbReference type="Pfam" id="PF07593">
    <property type="entry name" value="UnbV_ASPIC"/>
    <property type="match status" value="1"/>
</dbReference>
<dbReference type="PANTHER" id="PTHR16026">
    <property type="entry name" value="CARTILAGE ACIDIC PROTEIN 1"/>
    <property type="match status" value="1"/>
</dbReference>
<dbReference type="InterPro" id="IPR013517">
    <property type="entry name" value="FG-GAP"/>
</dbReference>
<feature type="transmembrane region" description="Helical" evidence="4">
    <location>
        <begin position="12"/>
        <end position="31"/>
    </location>
</feature>
<feature type="compositionally biased region" description="Pro residues" evidence="3">
    <location>
        <begin position="430"/>
        <end position="440"/>
    </location>
</feature>
<keyword evidence="4" id="KW-0812">Transmembrane</keyword>
<dbReference type="Proteomes" id="UP000317835">
    <property type="component" value="Chromosome"/>
</dbReference>
<dbReference type="EMBL" id="CP036426">
    <property type="protein sequence ID" value="QDV38941.1"/>
    <property type="molecule type" value="Genomic_DNA"/>
</dbReference>
<keyword evidence="4" id="KW-0472">Membrane</keyword>
<dbReference type="Pfam" id="PF13432">
    <property type="entry name" value="TPR_16"/>
    <property type="match status" value="1"/>
</dbReference>
<dbReference type="InterPro" id="IPR011990">
    <property type="entry name" value="TPR-like_helical_dom_sf"/>
</dbReference>
<keyword evidence="1" id="KW-0732">Signal</keyword>
<dbReference type="Gene3D" id="2.130.10.130">
    <property type="entry name" value="Integrin alpha, N-terminal"/>
    <property type="match status" value="3"/>
</dbReference>
<evidence type="ECO:0000259" key="5">
    <source>
        <dbReference type="Pfam" id="PF07593"/>
    </source>
</evidence>
<dbReference type="KEGG" id="tpla:ElP_69010"/>
<dbReference type="PROSITE" id="PS50005">
    <property type="entry name" value="TPR"/>
    <property type="match status" value="1"/>
</dbReference>
<accession>A0A518HDK7</accession>
<organism evidence="6 7">
    <name type="scientific">Tautonia plasticadhaerens</name>
    <dbReference type="NCBI Taxonomy" id="2527974"/>
    <lineage>
        <taxon>Bacteria</taxon>
        <taxon>Pseudomonadati</taxon>
        <taxon>Planctomycetota</taxon>
        <taxon>Planctomycetia</taxon>
        <taxon>Isosphaerales</taxon>
        <taxon>Isosphaeraceae</taxon>
        <taxon>Tautonia</taxon>
    </lineage>
</organism>
<dbReference type="InterPro" id="IPR019734">
    <property type="entry name" value="TPR_rpt"/>
</dbReference>
<evidence type="ECO:0000256" key="3">
    <source>
        <dbReference type="SAM" id="MobiDB-lite"/>
    </source>
</evidence>
<dbReference type="Pfam" id="PF13517">
    <property type="entry name" value="FG-GAP_3"/>
    <property type="match status" value="2"/>
</dbReference>
<evidence type="ECO:0000313" key="6">
    <source>
        <dbReference type="EMBL" id="QDV38941.1"/>
    </source>
</evidence>
<dbReference type="SUPFAM" id="SSF48452">
    <property type="entry name" value="TPR-like"/>
    <property type="match status" value="2"/>
</dbReference>
<feature type="region of interest" description="Disordered" evidence="3">
    <location>
        <begin position="413"/>
        <end position="449"/>
    </location>
</feature>
<dbReference type="InterPro" id="IPR028994">
    <property type="entry name" value="Integrin_alpha_N"/>
</dbReference>
<dbReference type="Gene3D" id="1.25.40.10">
    <property type="entry name" value="Tetratricopeptide repeat domain"/>
    <property type="match status" value="2"/>
</dbReference>
<reference evidence="6 7" key="1">
    <citation type="submission" date="2019-02" db="EMBL/GenBank/DDBJ databases">
        <title>Deep-cultivation of Planctomycetes and their phenomic and genomic characterization uncovers novel biology.</title>
        <authorList>
            <person name="Wiegand S."/>
            <person name="Jogler M."/>
            <person name="Boedeker C."/>
            <person name="Pinto D."/>
            <person name="Vollmers J."/>
            <person name="Rivas-Marin E."/>
            <person name="Kohn T."/>
            <person name="Peeters S.H."/>
            <person name="Heuer A."/>
            <person name="Rast P."/>
            <person name="Oberbeckmann S."/>
            <person name="Bunk B."/>
            <person name="Jeske O."/>
            <person name="Meyerdierks A."/>
            <person name="Storesund J.E."/>
            <person name="Kallscheuer N."/>
            <person name="Luecker S."/>
            <person name="Lage O.M."/>
            <person name="Pohl T."/>
            <person name="Merkel B.J."/>
            <person name="Hornburger P."/>
            <person name="Mueller R.-W."/>
            <person name="Bruemmer F."/>
            <person name="Labrenz M."/>
            <person name="Spormann A.M."/>
            <person name="Op den Camp H."/>
            <person name="Overmann J."/>
            <person name="Amann R."/>
            <person name="Jetten M.S.M."/>
            <person name="Mascher T."/>
            <person name="Medema M.H."/>
            <person name="Devos D.P."/>
            <person name="Kaster A.-K."/>
            <person name="Ovreas L."/>
            <person name="Rohde M."/>
            <person name="Galperin M.Y."/>
            <person name="Jogler C."/>
        </authorList>
    </citation>
    <scope>NUCLEOTIDE SEQUENCE [LARGE SCALE GENOMIC DNA]</scope>
    <source>
        <strain evidence="6 7">ElP</strain>
    </source>
</reference>
<sequence>MRPVGKGFPLRVAVVAVALCAPVALCLLWAARQESARRQLDEARSALGRGDLARAHALLGPLASRGVGRGEASYLLGVCEMQRGDLDAALEALRRVPEDSPSSGDAATRGGAVALERGAFELGERMLRDALGRPGDHEAEALELLGRILRFQDRRGEARALLRRQLGRSDDPIRVVRDLWLLDAEAVPVDRTRTMFEEAARSHPGDPRVQLGLANLALRSGRLDEAGRRLDACLRALPDDPPTWRARLDWAIASGDPEEARCALAHLPPDRLEPAELLEIEAWLAARADDRGRERLALERLLEWRPAHPSALDRLAELAVEAGDDERSAEYRREKAELDRDRDRYDRLLRLEAPELAPRARELARLAGRLGRRDEARGSWIAVARQEPGDPEAIDALARLDEEQRRRTAELAPLASRLASGDPVEGAPPASSPGPGPGPSPGRGAAPSFEDRAEADGLRFRFEAGHSPDRHLPETMSGGVGLLDVDGDGWLDVYLPQGGEFPPGRTPDGPGDRLFRNLGGGTFEDATDRAGFPRSGRGYGLGVAAGDYDNDGDPDLFVTRFDSYELWRNRGDGTFEDVTGPSGLGVEAEWPTSAAWADLDDDGDLDLYVCHYLAWDEHDPRTCLDPETGRPIYCEPLLFEAVPDRLFRNDEGRFVDVAEQAGIVDRDGRGLGVVAADLDGDRLVDLYVANDLSANFLFRNLGGMRFEEVGERAGVASNADGGYQAGMGIACGDLDGDGLPELAVTNFYAEGTTLYRNLGGGQFVDASAAFGMAPSRYLLGFGVAFLDANNDGFLDLASANGMVNDSRPLFPYAMPAQLLVGGPGGLLADLTDRAGPDWQAPRVGRGLAAGDLDNDGLPDVVLVPQDGPLALLRNRTPGGHFVTVRLEGTDSARDAVGARVVVDDGDRRRVGWRVGGGSYQSSPDPRLHFGLGEAGGPVSIEVAWPSGRVDRHDGLAVDSGYLIREGDSRPGSLPGFGR</sequence>
<protein>
    <submittedName>
        <fullName evidence="6">Cellulose synthase operon protein C</fullName>
    </submittedName>
</protein>
<gene>
    <name evidence="6" type="primary">acsC</name>
    <name evidence="6" type="ORF">ElP_69010</name>
</gene>
<dbReference type="SUPFAM" id="SSF69318">
    <property type="entry name" value="Integrin alpha N-terminal domain"/>
    <property type="match status" value="1"/>
</dbReference>
<name>A0A518HDK7_9BACT</name>
<evidence type="ECO:0000256" key="4">
    <source>
        <dbReference type="SAM" id="Phobius"/>
    </source>
</evidence>
<dbReference type="Pfam" id="PF14559">
    <property type="entry name" value="TPR_19"/>
    <property type="match status" value="1"/>
</dbReference>
<dbReference type="InterPro" id="IPR011519">
    <property type="entry name" value="UnbV_ASPIC"/>
</dbReference>
<feature type="repeat" description="TPR" evidence="2">
    <location>
        <begin position="70"/>
        <end position="103"/>
    </location>
</feature>
<dbReference type="RefSeq" id="WP_145277832.1">
    <property type="nucleotide sequence ID" value="NZ_CP036426.1"/>
</dbReference>
<proteinExistence type="predicted"/>
<evidence type="ECO:0000256" key="2">
    <source>
        <dbReference type="PROSITE-ProRule" id="PRU00339"/>
    </source>
</evidence>